<reference evidence="10" key="1">
    <citation type="submission" date="2015-11" db="EMBL/GenBank/DDBJ databases">
        <title>De novo transcriptome assembly of four potential Pierce s Disease insect vectors from Arizona vineyards.</title>
        <authorList>
            <person name="Tassone E.E."/>
        </authorList>
    </citation>
    <scope>NUCLEOTIDE SEQUENCE</scope>
</reference>
<evidence type="ECO:0000256" key="8">
    <source>
        <dbReference type="SAM" id="SignalP"/>
    </source>
</evidence>
<dbReference type="GO" id="GO:0016020">
    <property type="term" value="C:membrane"/>
    <property type="evidence" value="ECO:0007669"/>
    <property type="project" value="UniProtKB-SubCell"/>
</dbReference>
<feature type="transmembrane region" description="Helical" evidence="7">
    <location>
        <begin position="232"/>
        <end position="251"/>
    </location>
</feature>
<keyword evidence="5 7" id="KW-0472">Membrane</keyword>
<evidence type="ECO:0000256" key="1">
    <source>
        <dbReference type="ARBA" id="ARBA00004141"/>
    </source>
</evidence>
<feature type="transmembrane region" description="Helical" evidence="7">
    <location>
        <begin position="374"/>
        <end position="399"/>
    </location>
</feature>
<dbReference type="AlphaFoldDB" id="A0A1B6FZ93"/>
<dbReference type="InterPro" id="IPR019395">
    <property type="entry name" value="Transmembrane_161A/B"/>
</dbReference>
<keyword evidence="8" id="KW-0732">Signal</keyword>
<evidence type="ECO:0000256" key="5">
    <source>
        <dbReference type="ARBA" id="ARBA00023136"/>
    </source>
</evidence>
<name>A0A1B6FZ93_9HEMI</name>
<feature type="transmembrane region" description="Helical" evidence="7">
    <location>
        <begin position="111"/>
        <end position="130"/>
    </location>
</feature>
<evidence type="ECO:0000256" key="2">
    <source>
        <dbReference type="ARBA" id="ARBA00009706"/>
    </source>
</evidence>
<evidence type="ECO:0000256" key="6">
    <source>
        <dbReference type="ARBA" id="ARBA00023180"/>
    </source>
</evidence>
<evidence type="ECO:0000256" key="4">
    <source>
        <dbReference type="ARBA" id="ARBA00022989"/>
    </source>
</evidence>
<sequence length="493" mass="56650">MALLGTQLVVTLVMVSIIQKLGPHYSFSRWLLCSTGLIRYLYPTNDELKTLARVPKEKPKGKKEHRGKFTENGKTGPETFHIPRNLDLELETAKVTKLDVIHLRFYSEYQWLLDFAIYALGVYVITEIYTYYLPLKDEVNLSMLWCLLVLFFTFKNLLMLTVQYFQGSESVGERSTVIVTAFAYLLVAMMILIVDERNLETGLETAYSSFNESAAVFLENHGLDSQGPASKLMLKFFLALWCALTGALFTFPGLRMARMHWDSLRYCSDRRLLWILLNISFTAPFLLVLLWVPPITKEYFTARIFSGMTSPLLTVPMFESIRLIMVIATVLLRLAVMPVYLQAYLNMAYHRVQEQKKEAGRITNIELQKKIAAVFYYMCVVTLQYIAPLLMCLFFTLMYKTLGEYSWASLWRETEEPECPVTGPAPLPSPPLGEEESVLRSAQQFTLALDSLKQVFTQEVYRGLLGFATWWTCFTIFTSTSLGMLYQTYFSNS</sequence>
<evidence type="ECO:0008006" key="11">
    <source>
        <dbReference type="Google" id="ProtNLM"/>
    </source>
</evidence>
<dbReference type="PANTHER" id="PTHR13624">
    <property type="entry name" value="RE42071P"/>
    <property type="match status" value="1"/>
</dbReference>
<gene>
    <name evidence="10" type="ORF">g.18099</name>
    <name evidence="9" type="ORF">g.18102</name>
</gene>
<evidence type="ECO:0000256" key="3">
    <source>
        <dbReference type="ARBA" id="ARBA00022692"/>
    </source>
</evidence>
<keyword evidence="4 7" id="KW-1133">Transmembrane helix</keyword>
<feature type="signal peptide" evidence="8">
    <location>
        <begin position="1"/>
        <end position="20"/>
    </location>
</feature>
<dbReference type="EMBL" id="GECZ01016290">
    <property type="protein sequence ID" value="JAS53479.1"/>
    <property type="molecule type" value="Transcribed_RNA"/>
</dbReference>
<proteinExistence type="inferred from homology"/>
<organism evidence="10">
    <name type="scientific">Cuerna arida</name>
    <dbReference type="NCBI Taxonomy" id="1464854"/>
    <lineage>
        <taxon>Eukaryota</taxon>
        <taxon>Metazoa</taxon>
        <taxon>Ecdysozoa</taxon>
        <taxon>Arthropoda</taxon>
        <taxon>Hexapoda</taxon>
        <taxon>Insecta</taxon>
        <taxon>Pterygota</taxon>
        <taxon>Neoptera</taxon>
        <taxon>Paraneoptera</taxon>
        <taxon>Hemiptera</taxon>
        <taxon>Auchenorrhyncha</taxon>
        <taxon>Membracoidea</taxon>
        <taxon>Cicadellidae</taxon>
        <taxon>Cicadellinae</taxon>
        <taxon>Proconiini</taxon>
        <taxon>Cuerna</taxon>
    </lineage>
</organism>
<comment type="subcellular location">
    <subcellularLocation>
        <location evidence="1">Membrane</location>
        <topology evidence="1">Multi-pass membrane protein</topology>
    </subcellularLocation>
</comment>
<feature type="transmembrane region" description="Helical" evidence="7">
    <location>
        <begin position="321"/>
        <end position="341"/>
    </location>
</feature>
<evidence type="ECO:0000313" key="10">
    <source>
        <dbReference type="EMBL" id="JAS55461.1"/>
    </source>
</evidence>
<feature type="transmembrane region" description="Helical" evidence="7">
    <location>
        <begin position="142"/>
        <end position="165"/>
    </location>
</feature>
<feature type="transmembrane region" description="Helical" evidence="7">
    <location>
        <begin position="464"/>
        <end position="486"/>
    </location>
</feature>
<keyword evidence="6" id="KW-0325">Glycoprotein</keyword>
<feature type="transmembrane region" description="Helical" evidence="7">
    <location>
        <begin position="272"/>
        <end position="292"/>
    </location>
</feature>
<keyword evidence="3 7" id="KW-0812">Transmembrane</keyword>
<protein>
    <recommendedName>
        <fullName evidence="11">Transmembrane protein 161B</fullName>
    </recommendedName>
</protein>
<accession>A0A1B6FZ93</accession>
<dbReference type="PANTHER" id="PTHR13624:SF6">
    <property type="entry name" value="EMEI"/>
    <property type="match status" value="1"/>
</dbReference>
<evidence type="ECO:0000256" key="7">
    <source>
        <dbReference type="SAM" id="Phobius"/>
    </source>
</evidence>
<dbReference type="EMBL" id="GECZ01014308">
    <property type="protein sequence ID" value="JAS55461.1"/>
    <property type="molecule type" value="Transcribed_RNA"/>
</dbReference>
<comment type="similarity">
    <text evidence="2">Belongs to the TMEM161 family.</text>
</comment>
<evidence type="ECO:0000313" key="9">
    <source>
        <dbReference type="EMBL" id="JAS53479.1"/>
    </source>
</evidence>
<feature type="transmembrane region" description="Helical" evidence="7">
    <location>
        <begin position="177"/>
        <end position="194"/>
    </location>
</feature>
<feature type="chain" id="PRO_5008583177" description="Transmembrane protein 161B" evidence="8">
    <location>
        <begin position="21"/>
        <end position="493"/>
    </location>
</feature>
<dbReference type="Pfam" id="PF10268">
    <property type="entry name" value="Tmemb_161AB"/>
    <property type="match status" value="1"/>
</dbReference>